<feature type="signal peptide" evidence="1">
    <location>
        <begin position="1"/>
        <end position="25"/>
    </location>
</feature>
<protein>
    <recommendedName>
        <fullName evidence="4">Lipoprotein</fullName>
    </recommendedName>
</protein>
<keyword evidence="1" id="KW-0732">Signal</keyword>
<comment type="caution">
    <text evidence="2">The sequence shown here is derived from an EMBL/GenBank/DDBJ whole genome shotgun (WGS) entry which is preliminary data.</text>
</comment>
<proteinExistence type="predicted"/>
<sequence length="252" mass="28061">MRSLILLSAALLLAACQTPGGPVVAENELGLIKDGKNTSSIWLSDAFEGEHRRQLSGNRLELTMVQRTPSGGLDTSVGRVVKTLPLAEVSEALQVCFAYDVALEGEGRWWAGPKISVGWNDEAGEETAGWYETYVVETAAIVPDILESQLKEYFDARFLGETRHDGGVYRHFHLKFHEWDQYWAIRQEYRSEGMTSVGKILAFWQEVRLPSDKRFDGVKMNIETYGPVEGGFSIEGVIPSSYSRPKPPNCAS</sequence>
<evidence type="ECO:0000313" key="3">
    <source>
        <dbReference type="Proteomes" id="UP000536835"/>
    </source>
</evidence>
<accession>A0A7Y3RKG5</accession>
<dbReference type="PROSITE" id="PS51257">
    <property type="entry name" value="PROKAR_LIPOPROTEIN"/>
    <property type="match status" value="1"/>
</dbReference>
<name>A0A7Y3RKG5_9PROT</name>
<dbReference type="SUPFAM" id="SSF49899">
    <property type="entry name" value="Concanavalin A-like lectins/glucanases"/>
    <property type="match status" value="1"/>
</dbReference>
<dbReference type="AlphaFoldDB" id="A0A7Y3RKG5"/>
<evidence type="ECO:0000256" key="1">
    <source>
        <dbReference type="SAM" id="SignalP"/>
    </source>
</evidence>
<dbReference type="Gene3D" id="2.60.120.180">
    <property type="match status" value="1"/>
</dbReference>
<dbReference type="InterPro" id="IPR013320">
    <property type="entry name" value="ConA-like_dom_sf"/>
</dbReference>
<dbReference type="GO" id="GO:0004553">
    <property type="term" value="F:hydrolase activity, hydrolyzing O-glycosyl compounds"/>
    <property type="evidence" value="ECO:0007669"/>
    <property type="project" value="InterPro"/>
</dbReference>
<dbReference type="RefSeq" id="WP_173197355.1">
    <property type="nucleotide sequence ID" value="NZ_JABFCX010000002.1"/>
</dbReference>
<organism evidence="2 3">
    <name type="scientific">Parvularcula mediterranea</name>
    <dbReference type="NCBI Taxonomy" id="2732508"/>
    <lineage>
        <taxon>Bacteria</taxon>
        <taxon>Pseudomonadati</taxon>
        <taxon>Pseudomonadota</taxon>
        <taxon>Alphaproteobacteria</taxon>
        <taxon>Parvularculales</taxon>
        <taxon>Parvularculaceae</taxon>
        <taxon>Parvularcula</taxon>
    </lineage>
</organism>
<evidence type="ECO:0008006" key="4">
    <source>
        <dbReference type="Google" id="ProtNLM"/>
    </source>
</evidence>
<evidence type="ECO:0000313" key="2">
    <source>
        <dbReference type="EMBL" id="NNU15709.1"/>
    </source>
</evidence>
<dbReference type="InterPro" id="IPR013319">
    <property type="entry name" value="GH11/12"/>
</dbReference>
<keyword evidence="3" id="KW-1185">Reference proteome</keyword>
<dbReference type="EMBL" id="JABFCX010000002">
    <property type="protein sequence ID" value="NNU15709.1"/>
    <property type="molecule type" value="Genomic_DNA"/>
</dbReference>
<reference evidence="2 3" key="1">
    <citation type="submission" date="2020-05" db="EMBL/GenBank/DDBJ databases">
        <title>Parvularcula mediterraneae sp. nov., isolated from polypropylene straw from shallow seawater of the seashore of Laganas in Zakynthos island, Greece.</title>
        <authorList>
            <person name="Szabo I."/>
            <person name="Al-Omari J."/>
            <person name="Rado J."/>
            <person name="Szerdahelyi G.S."/>
        </authorList>
    </citation>
    <scope>NUCLEOTIDE SEQUENCE [LARGE SCALE GENOMIC DNA]</scope>
    <source>
        <strain evidence="2 3">ZS-1/3</strain>
    </source>
</reference>
<feature type="chain" id="PRO_5030619516" description="Lipoprotein" evidence="1">
    <location>
        <begin position="26"/>
        <end position="252"/>
    </location>
</feature>
<dbReference type="Proteomes" id="UP000536835">
    <property type="component" value="Unassembled WGS sequence"/>
</dbReference>
<gene>
    <name evidence="2" type="ORF">HK107_05175</name>
</gene>